<organism evidence="2 3">
    <name type="scientific">Chilo suppressalis</name>
    <name type="common">Asiatic rice borer moth</name>
    <dbReference type="NCBI Taxonomy" id="168631"/>
    <lineage>
        <taxon>Eukaryota</taxon>
        <taxon>Metazoa</taxon>
        <taxon>Ecdysozoa</taxon>
        <taxon>Arthropoda</taxon>
        <taxon>Hexapoda</taxon>
        <taxon>Insecta</taxon>
        <taxon>Pterygota</taxon>
        <taxon>Neoptera</taxon>
        <taxon>Endopterygota</taxon>
        <taxon>Lepidoptera</taxon>
        <taxon>Glossata</taxon>
        <taxon>Ditrysia</taxon>
        <taxon>Pyraloidea</taxon>
        <taxon>Crambidae</taxon>
        <taxon>Crambinae</taxon>
        <taxon>Chilo</taxon>
    </lineage>
</organism>
<dbReference type="Pfam" id="PF02958">
    <property type="entry name" value="EcKL"/>
    <property type="match status" value="1"/>
</dbReference>
<dbReference type="PANTHER" id="PTHR11012:SF30">
    <property type="entry name" value="PROTEIN KINASE-LIKE DOMAIN-CONTAINING"/>
    <property type="match status" value="1"/>
</dbReference>
<evidence type="ECO:0000313" key="3">
    <source>
        <dbReference type="Proteomes" id="UP001153292"/>
    </source>
</evidence>
<evidence type="ECO:0000259" key="1">
    <source>
        <dbReference type="SMART" id="SM00587"/>
    </source>
</evidence>
<feature type="domain" description="CHK kinase-like" evidence="1">
    <location>
        <begin position="125"/>
        <end position="312"/>
    </location>
</feature>
<sequence length="396" mass="45916">MTSLQEYIKIVMADVNSVLKLTDFSYKQKEFKNIGQNYFGIVVPVVVSGEDKGNKVTLSLVLKLAPTDERYRASGAVTRMFAREMYVYSTLLTNYRKFLLDYPSDLQYASPKCYYICEDFCKEVIVMQNMCAEGYKTYVDKVFLDHDHMIESLKALAIFHSLSFVLNERDPSHYDEAAKMFPPLMEKYNKRFVEVILDRLEKVIELFENTEYLTLLTELKTNLVKYLEAATLSTWKLCICHGDVWKENILYKYENHKPVSACLIDYQTTRICSAAFDTLYLITISSDTNLRRAHYKNFLDIYYEQLAKALRSAGIDPDLTYSRSMFDDDLNTVAPACFIVANTALWLSNGLQEEGHVRSKQVFKTQEEKTKAVVNFKTVVRNIIDDYKSYGYFANK</sequence>
<dbReference type="InterPro" id="IPR004119">
    <property type="entry name" value="EcKL"/>
</dbReference>
<dbReference type="Proteomes" id="UP001153292">
    <property type="component" value="Chromosome 20"/>
</dbReference>
<dbReference type="Gene3D" id="3.90.1200.10">
    <property type="match status" value="1"/>
</dbReference>
<dbReference type="SMART" id="SM00587">
    <property type="entry name" value="CHK"/>
    <property type="match status" value="1"/>
</dbReference>
<protein>
    <recommendedName>
        <fullName evidence="1">CHK kinase-like domain-containing protein</fullName>
    </recommendedName>
</protein>
<dbReference type="PANTHER" id="PTHR11012">
    <property type="entry name" value="PROTEIN KINASE-LIKE DOMAIN-CONTAINING"/>
    <property type="match status" value="1"/>
</dbReference>
<name>A0ABN8LDV3_CHISP</name>
<proteinExistence type="predicted"/>
<dbReference type="EMBL" id="OU963913">
    <property type="protein sequence ID" value="CAH2985983.1"/>
    <property type="molecule type" value="Genomic_DNA"/>
</dbReference>
<gene>
    <name evidence="2" type="ORF">CHILSU_LOCUS5745</name>
</gene>
<keyword evidence="3" id="KW-1185">Reference proteome</keyword>
<reference evidence="2" key="1">
    <citation type="submission" date="2021-12" db="EMBL/GenBank/DDBJ databases">
        <authorList>
            <person name="King R."/>
        </authorList>
    </citation>
    <scope>NUCLEOTIDE SEQUENCE</scope>
</reference>
<evidence type="ECO:0000313" key="2">
    <source>
        <dbReference type="EMBL" id="CAH2985983.1"/>
    </source>
</evidence>
<dbReference type="SUPFAM" id="SSF56112">
    <property type="entry name" value="Protein kinase-like (PK-like)"/>
    <property type="match status" value="1"/>
</dbReference>
<accession>A0ABN8LDV3</accession>
<dbReference type="InterPro" id="IPR011009">
    <property type="entry name" value="Kinase-like_dom_sf"/>
</dbReference>
<dbReference type="InterPro" id="IPR015897">
    <property type="entry name" value="CHK_kinase-like"/>
</dbReference>